<evidence type="ECO:0000256" key="7">
    <source>
        <dbReference type="ARBA" id="ARBA00048482"/>
    </source>
</evidence>
<dbReference type="GO" id="GO:0046872">
    <property type="term" value="F:metal ion binding"/>
    <property type="evidence" value="ECO:0007669"/>
    <property type="project" value="UniProtKB-KW"/>
</dbReference>
<proteinExistence type="inferred from homology"/>
<comment type="catalytic activity">
    <reaction evidence="7">
        <text>4-O-(ADP-D-ribosyl)-L-aspartyl-[protein] + H2O = L-aspartyl-[protein] + ADP-D-ribose + H(+)</text>
        <dbReference type="Rhea" id="RHEA:54428"/>
        <dbReference type="Rhea" id="RHEA-COMP:9867"/>
        <dbReference type="Rhea" id="RHEA-COMP:13832"/>
        <dbReference type="ChEBI" id="CHEBI:15377"/>
        <dbReference type="ChEBI" id="CHEBI:15378"/>
        <dbReference type="ChEBI" id="CHEBI:29961"/>
        <dbReference type="ChEBI" id="CHEBI:57967"/>
        <dbReference type="ChEBI" id="CHEBI:138102"/>
    </reaction>
    <physiologicalReaction direction="left-to-right" evidence="7">
        <dbReference type="Rhea" id="RHEA:54429"/>
    </physiologicalReaction>
</comment>
<name>A0A5C5SDH7_9STRE</name>
<comment type="caution">
    <text evidence="10">The sequence shown here is derived from an EMBL/GenBank/DDBJ whole genome shotgun (WGS) entry which is preliminary data.</text>
</comment>
<evidence type="ECO:0000313" key="10">
    <source>
        <dbReference type="EMBL" id="TWS98824.1"/>
    </source>
</evidence>
<dbReference type="InterPro" id="IPR002589">
    <property type="entry name" value="Macro_dom"/>
</dbReference>
<evidence type="ECO:0000256" key="8">
    <source>
        <dbReference type="ARBA" id="ARBA00093459"/>
    </source>
</evidence>
<evidence type="ECO:0000313" key="11">
    <source>
        <dbReference type="Proteomes" id="UP000317430"/>
    </source>
</evidence>
<dbReference type="NCBIfam" id="NF003163">
    <property type="entry name" value="PRK04143.1"/>
    <property type="match status" value="1"/>
</dbReference>
<reference evidence="10 11" key="1">
    <citation type="submission" date="2019-08" db="EMBL/GenBank/DDBJ databases">
        <authorList>
            <person name="Lei W."/>
        </authorList>
    </citation>
    <scope>NUCLEOTIDE SEQUENCE [LARGE SCALE GENOMIC DNA]</scope>
    <source>
        <strain evidence="10 11">CCUG 66496</strain>
    </source>
</reference>
<feature type="domain" description="Macro" evidence="9">
    <location>
        <begin position="69"/>
        <end position="258"/>
    </location>
</feature>
<evidence type="ECO:0000256" key="6">
    <source>
        <dbReference type="ARBA" id="ARBA00023295"/>
    </source>
</evidence>
<dbReference type="Pfam" id="PF01661">
    <property type="entry name" value="Macro"/>
    <property type="match status" value="1"/>
</dbReference>
<evidence type="ECO:0000256" key="5">
    <source>
        <dbReference type="ARBA" id="ARBA00022833"/>
    </source>
</evidence>
<dbReference type="AlphaFoldDB" id="A0A5C5SDH7"/>
<keyword evidence="3" id="KW-0479">Metal-binding</keyword>
<evidence type="ECO:0000256" key="1">
    <source>
        <dbReference type="ARBA" id="ARBA00001947"/>
    </source>
</evidence>
<comment type="cofactor">
    <cofactor evidence="1">
        <name>Zn(2+)</name>
        <dbReference type="ChEBI" id="CHEBI:29105"/>
    </cofactor>
</comment>
<keyword evidence="11" id="KW-1185">Reference proteome</keyword>
<dbReference type="PANTHER" id="PTHR11106">
    <property type="entry name" value="GANGLIOSIDE INDUCED DIFFERENTIATION ASSOCIATED PROTEIN 2-RELATED"/>
    <property type="match status" value="1"/>
</dbReference>
<gene>
    <name evidence="10" type="ORF">FRX57_01015</name>
</gene>
<dbReference type="InterPro" id="IPR043472">
    <property type="entry name" value="Macro_dom-like"/>
</dbReference>
<keyword evidence="5" id="KW-0862">Zinc</keyword>
<keyword evidence="6" id="KW-0326">Glycosidase</keyword>
<dbReference type="OrthoDB" id="6194521at2"/>
<keyword evidence="4 10" id="KW-0378">Hydrolase</keyword>
<evidence type="ECO:0000256" key="4">
    <source>
        <dbReference type="ARBA" id="ARBA00022801"/>
    </source>
</evidence>
<comment type="similarity">
    <text evidence="8">Belongs to the MacroD-type family. Zn-Macro subfamily.</text>
</comment>
<protein>
    <recommendedName>
        <fullName evidence="2">Protein-ADP-ribose hydrolase</fullName>
    </recommendedName>
</protein>
<dbReference type="RefSeq" id="WP_146565772.1">
    <property type="nucleotide sequence ID" value="NZ_VOHL01000001.1"/>
</dbReference>
<dbReference type="Gene3D" id="3.40.220.10">
    <property type="entry name" value="Leucine Aminopeptidase, subunit E, domain 1"/>
    <property type="match status" value="1"/>
</dbReference>
<evidence type="ECO:0000259" key="9">
    <source>
        <dbReference type="PROSITE" id="PS51154"/>
    </source>
</evidence>
<dbReference type="PROSITE" id="PS51154">
    <property type="entry name" value="MACRO"/>
    <property type="match status" value="1"/>
</dbReference>
<dbReference type="PANTHER" id="PTHR11106:SF121">
    <property type="entry name" value="ADP-RIBOSE 1''-PHOSPHATE PHOSPHATASE"/>
    <property type="match status" value="1"/>
</dbReference>
<organism evidence="10 11">
    <name type="scientific">Streptococcus cuniculipharyngis</name>
    <dbReference type="NCBI Taxonomy" id="1562651"/>
    <lineage>
        <taxon>Bacteria</taxon>
        <taxon>Bacillati</taxon>
        <taxon>Bacillota</taxon>
        <taxon>Bacilli</taxon>
        <taxon>Lactobacillales</taxon>
        <taxon>Streptococcaceae</taxon>
        <taxon>Streptococcus</taxon>
    </lineage>
</organism>
<evidence type="ECO:0000256" key="3">
    <source>
        <dbReference type="ARBA" id="ARBA00022723"/>
    </source>
</evidence>
<sequence length="258" mass="28673">MPKSESTLLKEMISLLTVPVGATDGLAIENLEEIWRGLVNQCPPQAFSEAYLALEDEFLSHYHQRQKKFSLAHCQASRFPQIWLHQGDVRHLAVDAVVNAANSDLLGCFIPNHACIDNTIHTYAGGRLRLACAELMRHQGRKETVGQAKLTAAYHLPAKFVIHTVGPYIQPGQPVSRIRQDMLKACYVACLNLAQEVGLQSLAFCPIATGQFGFPPQLAAELAVTTVREWLATANCSLQVIFNQFTQQDQAYYQQLLL</sequence>
<accession>A0A5C5SDH7</accession>
<dbReference type="EMBL" id="VOHL01000001">
    <property type="protein sequence ID" value="TWS98824.1"/>
    <property type="molecule type" value="Genomic_DNA"/>
</dbReference>
<dbReference type="SUPFAM" id="SSF52949">
    <property type="entry name" value="Macro domain-like"/>
    <property type="match status" value="1"/>
</dbReference>
<dbReference type="GO" id="GO:0016798">
    <property type="term" value="F:hydrolase activity, acting on glycosyl bonds"/>
    <property type="evidence" value="ECO:0007669"/>
    <property type="project" value="UniProtKB-KW"/>
</dbReference>
<dbReference type="Proteomes" id="UP000317430">
    <property type="component" value="Unassembled WGS sequence"/>
</dbReference>
<dbReference type="SMART" id="SM00506">
    <property type="entry name" value="A1pp"/>
    <property type="match status" value="1"/>
</dbReference>
<evidence type="ECO:0000256" key="2">
    <source>
        <dbReference type="ARBA" id="ARBA00018852"/>
    </source>
</evidence>